<organism evidence="1 2">
    <name type="scientific">Scytonema millei VB511283</name>
    <dbReference type="NCBI Taxonomy" id="1245923"/>
    <lineage>
        <taxon>Bacteria</taxon>
        <taxon>Bacillati</taxon>
        <taxon>Cyanobacteriota</taxon>
        <taxon>Cyanophyceae</taxon>
        <taxon>Nostocales</taxon>
        <taxon>Scytonemataceae</taxon>
        <taxon>Scytonema</taxon>
    </lineage>
</organism>
<dbReference type="AlphaFoldDB" id="A0A9X5I3F6"/>
<gene>
    <name evidence="1" type="ORF">QH73_0007080</name>
</gene>
<name>A0A9X5I3F6_9CYAN</name>
<accession>A0A9X5I3F6</accession>
<evidence type="ECO:0000313" key="1">
    <source>
        <dbReference type="EMBL" id="NHC34423.1"/>
    </source>
</evidence>
<dbReference type="Proteomes" id="UP000031532">
    <property type="component" value="Unassembled WGS sequence"/>
</dbReference>
<proteinExistence type="predicted"/>
<keyword evidence="2" id="KW-1185">Reference proteome</keyword>
<evidence type="ECO:0000313" key="2">
    <source>
        <dbReference type="Proteomes" id="UP000031532"/>
    </source>
</evidence>
<sequence length="64" mass="7276">MLVLADSLYGESGDVIRELSRLKLPFIVAICSNHSVLVALLQKVRYNRWLAYTQALSRRPPETC</sequence>
<dbReference type="EMBL" id="JTJC03000001">
    <property type="protein sequence ID" value="NHC34423.1"/>
    <property type="molecule type" value="Genomic_DNA"/>
</dbReference>
<dbReference type="OrthoDB" id="517776at2"/>
<comment type="caution">
    <text evidence="1">The sequence shown here is derived from an EMBL/GenBank/DDBJ whole genome shotgun (WGS) entry which is preliminary data.</text>
</comment>
<reference evidence="1 2" key="1">
    <citation type="journal article" date="2015" name="Genome Announc.">
        <title>Draft Genome Sequence of the Terrestrial Cyanobacterium Scytonema millei VB511283, Isolated from Eastern India.</title>
        <authorList>
            <person name="Sen D."/>
            <person name="Chandrababunaidu M.M."/>
            <person name="Singh D."/>
            <person name="Sanghi N."/>
            <person name="Ghorai A."/>
            <person name="Mishra G.P."/>
            <person name="Madduluri M."/>
            <person name="Adhikary S.P."/>
            <person name="Tripathy S."/>
        </authorList>
    </citation>
    <scope>NUCLEOTIDE SEQUENCE [LARGE SCALE GENOMIC DNA]</scope>
    <source>
        <strain evidence="1 2">VB511283</strain>
    </source>
</reference>
<protein>
    <submittedName>
        <fullName evidence="1">Uncharacterized protein</fullName>
    </submittedName>
</protein>
<dbReference type="RefSeq" id="WP_132866720.1">
    <property type="nucleotide sequence ID" value="NZ_JTJC03000001.1"/>
</dbReference>